<comment type="similarity">
    <text evidence="2">Belongs to the membrane fusion protein (MFP) (TC 8.A.1) family.</text>
</comment>
<evidence type="ECO:0000313" key="9">
    <source>
        <dbReference type="Proteomes" id="UP000515480"/>
    </source>
</evidence>
<dbReference type="GO" id="GO:0016020">
    <property type="term" value="C:membrane"/>
    <property type="evidence" value="ECO:0007669"/>
    <property type="project" value="UniProtKB-SubCell"/>
</dbReference>
<dbReference type="EMBL" id="CP060204">
    <property type="protein sequence ID" value="QNH54030.1"/>
    <property type="molecule type" value="Genomic_DNA"/>
</dbReference>
<dbReference type="AlphaFoldDB" id="A0A7G7VIT7"/>
<dbReference type="Proteomes" id="UP000515480">
    <property type="component" value="Chromosome"/>
</dbReference>
<sequence length="317" mass="35167">MEIDITNFLKKRALLFFVVFLIFILFISFLLLRGTGRTGESTISNARLVFEQQSIQAPHPLLVQDVHITEGDSVQQGEALLSIQNIVSDEELLRLQKNADLARMNLAQIQSGFIDTLSNQSPDAQEELEAARRRMERMNELYEMGAVSAAKRNEAAAAYEQEKAALGSVQAVRRADPKAVQVAEEQLKKAELALEKARNTGITELYAQRTGIISKVSVKAGDILAAGDDILALNITDHCWIEARLSEEEARRVYLGQIVRYEINGLHFEGTVEEITDIVTEQVDDNGAVEKCVRISVPQENASIGESISDIILHFSS</sequence>
<keyword evidence="5 7" id="KW-0472">Membrane</keyword>
<keyword evidence="6" id="KW-0175">Coiled coil</keyword>
<feature type="transmembrane region" description="Helical" evidence="7">
    <location>
        <begin position="12"/>
        <end position="32"/>
    </location>
</feature>
<evidence type="ECO:0000256" key="7">
    <source>
        <dbReference type="SAM" id="Phobius"/>
    </source>
</evidence>
<dbReference type="SUPFAM" id="SSF111369">
    <property type="entry name" value="HlyD-like secretion proteins"/>
    <property type="match status" value="1"/>
</dbReference>
<evidence type="ECO:0000256" key="1">
    <source>
        <dbReference type="ARBA" id="ARBA00004167"/>
    </source>
</evidence>
<dbReference type="Gene3D" id="1.10.287.470">
    <property type="entry name" value="Helix hairpin bin"/>
    <property type="match status" value="1"/>
</dbReference>
<gene>
    <name evidence="8" type="ORF">H1B31_09225</name>
</gene>
<feature type="coiled-coil region" evidence="6">
    <location>
        <begin position="114"/>
        <end position="141"/>
    </location>
</feature>
<keyword evidence="4 7" id="KW-1133">Transmembrane helix</keyword>
<evidence type="ECO:0000256" key="6">
    <source>
        <dbReference type="SAM" id="Coils"/>
    </source>
</evidence>
<evidence type="ECO:0000256" key="3">
    <source>
        <dbReference type="ARBA" id="ARBA00022692"/>
    </source>
</evidence>
<accession>A0A7G7VIT7</accession>
<evidence type="ECO:0000256" key="4">
    <source>
        <dbReference type="ARBA" id="ARBA00022989"/>
    </source>
</evidence>
<evidence type="ECO:0000313" key="8">
    <source>
        <dbReference type="EMBL" id="QNH54030.1"/>
    </source>
</evidence>
<proteinExistence type="inferred from homology"/>
<dbReference type="PANTHER" id="PTHR30386:SF26">
    <property type="entry name" value="TRANSPORT PROTEIN COMB"/>
    <property type="match status" value="1"/>
</dbReference>
<dbReference type="RefSeq" id="WP_185980099.1">
    <property type="nucleotide sequence ID" value="NZ_CP060204.1"/>
</dbReference>
<reference evidence="8 9" key="1">
    <citation type="submission" date="2020-07" db="EMBL/GenBank/DDBJ databases">
        <title>Complete genome and description of Selenomonas timonensis sp. nov., a new bacterium isolated from a gingivitis subject.</title>
        <authorList>
            <person name="Antezack A."/>
        </authorList>
    </citation>
    <scope>NUCLEOTIDE SEQUENCE [LARGE SCALE GENOMIC DNA]</scope>
    <source>
        <strain evidence="8 9">Marseille-Q3039</strain>
    </source>
</reference>
<dbReference type="InterPro" id="IPR050739">
    <property type="entry name" value="MFP"/>
</dbReference>
<comment type="subcellular location">
    <subcellularLocation>
        <location evidence="1">Membrane</location>
        <topology evidence="1">Single-pass membrane protein</topology>
    </subcellularLocation>
</comment>
<organism evidence="8 9">
    <name type="scientific">Selenomonas timonae</name>
    <dbReference type="NCBI Taxonomy" id="2754044"/>
    <lineage>
        <taxon>Bacteria</taxon>
        <taxon>Bacillati</taxon>
        <taxon>Bacillota</taxon>
        <taxon>Negativicutes</taxon>
        <taxon>Selenomonadales</taxon>
        <taxon>Selenomonadaceae</taxon>
        <taxon>Selenomonas</taxon>
    </lineage>
</organism>
<dbReference type="Gene3D" id="2.40.50.100">
    <property type="match status" value="1"/>
</dbReference>
<evidence type="ECO:0000256" key="5">
    <source>
        <dbReference type="ARBA" id="ARBA00023136"/>
    </source>
</evidence>
<protein>
    <submittedName>
        <fullName evidence="8">HlyD family efflux transporter periplasmic adaptor subunit</fullName>
    </submittedName>
</protein>
<dbReference type="PANTHER" id="PTHR30386">
    <property type="entry name" value="MEMBRANE FUSION SUBUNIT OF EMRAB-TOLC MULTIDRUG EFFLUX PUMP"/>
    <property type="match status" value="1"/>
</dbReference>
<evidence type="ECO:0000256" key="2">
    <source>
        <dbReference type="ARBA" id="ARBA00009477"/>
    </source>
</evidence>
<keyword evidence="9" id="KW-1185">Reference proteome</keyword>
<dbReference type="Gene3D" id="2.40.30.170">
    <property type="match status" value="1"/>
</dbReference>
<name>A0A7G7VIT7_9FIRM</name>
<keyword evidence="3 7" id="KW-0812">Transmembrane</keyword>
<dbReference type="KEGG" id="stim:H1B31_09225"/>